<evidence type="ECO:0000256" key="2">
    <source>
        <dbReference type="ARBA" id="ARBA00022801"/>
    </source>
</evidence>
<reference evidence="5" key="1">
    <citation type="submission" date="2023-02" db="EMBL/GenBank/DDBJ databases">
        <authorList>
            <person name="Palmer J.M."/>
        </authorList>
    </citation>
    <scope>NUCLEOTIDE SEQUENCE</scope>
    <source>
        <strain evidence="5">FW57</strain>
    </source>
</reference>
<dbReference type="InterPro" id="IPR036380">
    <property type="entry name" value="Isochorismatase-like_sf"/>
</dbReference>
<evidence type="ECO:0000313" key="6">
    <source>
        <dbReference type="Proteomes" id="UP001197093"/>
    </source>
</evidence>
<dbReference type="AlphaFoldDB" id="A0AAD4F1F7"/>
<dbReference type="Gene3D" id="1.20.58.1700">
    <property type="match status" value="1"/>
</dbReference>
<dbReference type="Gene3D" id="3.90.1300.10">
    <property type="entry name" value="Amidase signature (AS) domain"/>
    <property type="match status" value="1"/>
</dbReference>
<feature type="domain" description="Amidase" evidence="4">
    <location>
        <begin position="272"/>
        <end position="688"/>
    </location>
</feature>
<protein>
    <recommendedName>
        <fullName evidence="7">Allophanate hydrolase</fullName>
    </recommendedName>
</protein>
<feature type="domain" description="Isochorismatase-like" evidence="3">
    <location>
        <begin position="20"/>
        <end position="208"/>
    </location>
</feature>
<keyword evidence="6" id="KW-1185">Reference proteome</keyword>
<evidence type="ECO:0000256" key="1">
    <source>
        <dbReference type="ARBA" id="ARBA00006336"/>
    </source>
</evidence>
<dbReference type="Pfam" id="PF00857">
    <property type="entry name" value="Isochorismatase"/>
    <property type="match status" value="1"/>
</dbReference>
<comment type="caution">
    <text evidence="5">The sequence shown here is derived from an EMBL/GenBank/DDBJ whole genome shotgun (WGS) entry which is preliminary data.</text>
</comment>
<dbReference type="Gene3D" id="3.40.50.850">
    <property type="entry name" value="Isochorismatase-like"/>
    <property type="match status" value="1"/>
</dbReference>
<evidence type="ECO:0000313" key="5">
    <source>
        <dbReference type="EMBL" id="KAG7291084.1"/>
    </source>
</evidence>
<evidence type="ECO:0000259" key="4">
    <source>
        <dbReference type="Pfam" id="PF01425"/>
    </source>
</evidence>
<name>A0AAD4F1F7_9PEZI</name>
<keyword evidence="2" id="KW-0378">Hydrolase</keyword>
<dbReference type="InterPro" id="IPR036928">
    <property type="entry name" value="AS_sf"/>
</dbReference>
<dbReference type="Proteomes" id="UP001197093">
    <property type="component" value="Unassembled WGS sequence"/>
</dbReference>
<dbReference type="SUPFAM" id="SSF52499">
    <property type="entry name" value="Isochorismatase-like hydrolases"/>
    <property type="match status" value="1"/>
</dbReference>
<evidence type="ECO:0000259" key="3">
    <source>
        <dbReference type="Pfam" id="PF00857"/>
    </source>
</evidence>
<dbReference type="InterPro" id="IPR050272">
    <property type="entry name" value="Isochorismatase-like_hydrls"/>
</dbReference>
<evidence type="ECO:0008006" key="7">
    <source>
        <dbReference type="Google" id="ProtNLM"/>
    </source>
</evidence>
<proteinExistence type="inferred from homology"/>
<organism evidence="5 6">
    <name type="scientific">Staphylotrichum longicolle</name>
    <dbReference type="NCBI Taxonomy" id="669026"/>
    <lineage>
        <taxon>Eukaryota</taxon>
        <taxon>Fungi</taxon>
        <taxon>Dikarya</taxon>
        <taxon>Ascomycota</taxon>
        <taxon>Pezizomycotina</taxon>
        <taxon>Sordariomycetes</taxon>
        <taxon>Sordariomycetidae</taxon>
        <taxon>Sordariales</taxon>
        <taxon>Chaetomiaceae</taxon>
        <taxon>Staphylotrichum</taxon>
    </lineage>
</organism>
<accession>A0AAD4F1F7</accession>
<dbReference type="SUPFAM" id="SSF75304">
    <property type="entry name" value="Amidase signature (AS) enzymes"/>
    <property type="match status" value="1"/>
</dbReference>
<dbReference type="InterPro" id="IPR000868">
    <property type="entry name" value="Isochorismatase-like_dom"/>
</dbReference>
<sequence length="705" mass="74926">MATFTVDAKPYAYSFPLAQTALLVIDMQRDFLLPGGFGEIEGADLTAVQAAIEPARRLLQACRAAGLAVFHTREGQLPDMSDCPSSKTYRPAVAPGTQYTSGIGDKGKMGRMLIRGEYGHDFVNELRAIPGEIVIDKPGKGAFWQTELHYKLKARGITHLIICGVTTECCVTTTFREANDRGFECCAVTEATSGYNDTVFKDVSLDMLHWSQGLFGFVAHLQPFLDALLPLHGREPSGSIETPPQTPPEWDGDLSIPSLQAAYRSGLSPVKVVEALYAKIEAYDKVNSGAWIHLVPLEDALAAAHNLITKFTDRTALPPLYGVPYTVKDSIDVAGLATTTACPPLSHIATTSAPIHDAVLREGALFLGKANLDQLATGLTGQRSPYGAPSSVFHPHFISGGSSSGSAVLVGARLCTFSLATDTAGSGRVPAAFNGVVGFKPTRGTVPFVGVTPACLSLDCIAILAATTADARTVWRAIDTFSPDPYAKRPELRYYARHVNSIGPAATAFRFAIPPPSALAACSPPFRRLFDATVSRLQRLGGRLCPVDWALFQKAGALLYDGSFVLERLASIPDLPGAEGADAATFLARHRADLHPVILDIFDAALARHATAADAFRDLQTQAALTARVRNEVFCPAGVDVLVVPTAPTHFTIAQVAAEPVRLNSLLGTFTHAGNVLDLCGVACPAGKVGGGELVDGRRARCRLG</sequence>
<dbReference type="EMBL" id="JAHCVI010000001">
    <property type="protein sequence ID" value="KAG7291084.1"/>
    <property type="molecule type" value="Genomic_DNA"/>
</dbReference>
<dbReference type="InterPro" id="IPR023631">
    <property type="entry name" value="Amidase_dom"/>
</dbReference>
<dbReference type="GO" id="GO:0016787">
    <property type="term" value="F:hydrolase activity"/>
    <property type="evidence" value="ECO:0007669"/>
    <property type="project" value="UniProtKB-KW"/>
</dbReference>
<dbReference type="Pfam" id="PF01425">
    <property type="entry name" value="Amidase"/>
    <property type="match status" value="1"/>
</dbReference>
<gene>
    <name evidence="5" type="ORF">NEMBOFW57_001094</name>
</gene>
<comment type="similarity">
    <text evidence="1">Belongs to the isochorismatase family.</text>
</comment>
<dbReference type="PANTHER" id="PTHR43540:SF9">
    <property type="entry name" value="FAMILY HYDROLASE, PUTATIVE (AFU_ORTHOLOGUE AFUA_2G08700)-RELATED"/>
    <property type="match status" value="1"/>
</dbReference>
<dbReference type="CDD" id="cd00431">
    <property type="entry name" value="cysteine_hydrolases"/>
    <property type="match status" value="1"/>
</dbReference>
<dbReference type="PANTHER" id="PTHR43540">
    <property type="entry name" value="PEROXYUREIDOACRYLATE/UREIDOACRYLATE AMIDOHYDROLASE-RELATED"/>
    <property type="match status" value="1"/>
</dbReference>